<evidence type="ECO:0000256" key="2">
    <source>
        <dbReference type="SAM" id="Phobius"/>
    </source>
</evidence>
<dbReference type="EMBL" id="LR900388">
    <property type="protein sequence ID" value="CAD7245509.1"/>
    <property type="molecule type" value="Genomic_DNA"/>
</dbReference>
<keyword evidence="4" id="KW-1185">Reference proteome</keyword>
<dbReference type="AlphaFoldDB" id="A0A7R8XE21"/>
<keyword evidence="2" id="KW-1133">Transmembrane helix</keyword>
<gene>
    <name evidence="3" type="ORF">DSTB1V02_LOCUS5382</name>
</gene>
<keyword evidence="2" id="KW-0812">Transmembrane</keyword>
<sequence length="310" mass="35438">METASRVSHMESSTSRVVSSDADYRAWKKFHCWKKVGFFVALCVWIGGLLGVFVCFLLIRSPISFVFLVVALGGMVAIIKMPFLNFDKRYREPRCKGAGVDPHLYMFPNVPYLFVEDETAITLRRTWYVVLPDEATHHANWHTKINCYIHRDAVDAVRGKSWHFNSFAPSPEQGLPPFVLKRIDSGIQSRTDMVEVFLTDSPIVFSRDLNRARSRSLLLPSPWSSRRPNRTRSRSLLPSPRSSKQPNRARTRSLLPFLGSNIQSHPASQFQPEFSKNVKSDLAPSYKNATKKWRRSTTTEQRTSASESLD</sequence>
<feature type="transmembrane region" description="Helical" evidence="2">
    <location>
        <begin position="36"/>
        <end position="59"/>
    </location>
</feature>
<feature type="compositionally biased region" description="Low complexity" evidence="1">
    <location>
        <begin position="234"/>
        <end position="243"/>
    </location>
</feature>
<feature type="region of interest" description="Disordered" evidence="1">
    <location>
        <begin position="261"/>
        <end position="310"/>
    </location>
</feature>
<evidence type="ECO:0000256" key="1">
    <source>
        <dbReference type="SAM" id="MobiDB-lite"/>
    </source>
</evidence>
<feature type="transmembrane region" description="Helical" evidence="2">
    <location>
        <begin position="65"/>
        <end position="86"/>
    </location>
</feature>
<evidence type="ECO:0000313" key="3">
    <source>
        <dbReference type="EMBL" id="CAD7245509.1"/>
    </source>
</evidence>
<feature type="region of interest" description="Disordered" evidence="1">
    <location>
        <begin position="220"/>
        <end position="249"/>
    </location>
</feature>
<proteinExistence type="predicted"/>
<feature type="compositionally biased region" description="Polar residues" evidence="1">
    <location>
        <begin position="296"/>
        <end position="310"/>
    </location>
</feature>
<reference evidence="3" key="1">
    <citation type="submission" date="2020-11" db="EMBL/GenBank/DDBJ databases">
        <authorList>
            <person name="Tran Van P."/>
        </authorList>
    </citation>
    <scope>NUCLEOTIDE SEQUENCE</scope>
</reference>
<dbReference type="Proteomes" id="UP000677054">
    <property type="component" value="Unassembled WGS sequence"/>
</dbReference>
<feature type="compositionally biased region" description="Polar residues" evidence="1">
    <location>
        <begin position="261"/>
        <end position="274"/>
    </location>
</feature>
<protein>
    <submittedName>
        <fullName evidence="3">Uncharacterized protein</fullName>
    </submittedName>
</protein>
<organism evidence="3">
    <name type="scientific">Darwinula stevensoni</name>
    <dbReference type="NCBI Taxonomy" id="69355"/>
    <lineage>
        <taxon>Eukaryota</taxon>
        <taxon>Metazoa</taxon>
        <taxon>Ecdysozoa</taxon>
        <taxon>Arthropoda</taxon>
        <taxon>Crustacea</taxon>
        <taxon>Oligostraca</taxon>
        <taxon>Ostracoda</taxon>
        <taxon>Podocopa</taxon>
        <taxon>Podocopida</taxon>
        <taxon>Darwinulocopina</taxon>
        <taxon>Darwinuloidea</taxon>
        <taxon>Darwinulidae</taxon>
        <taxon>Darwinula</taxon>
    </lineage>
</organism>
<dbReference type="EMBL" id="CAJPEV010000871">
    <property type="protein sequence ID" value="CAG0889213.1"/>
    <property type="molecule type" value="Genomic_DNA"/>
</dbReference>
<name>A0A7R8XE21_9CRUS</name>
<evidence type="ECO:0000313" key="4">
    <source>
        <dbReference type="Proteomes" id="UP000677054"/>
    </source>
</evidence>
<accession>A0A7R8XE21</accession>
<keyword evidence="2" id="KW-0472">Membrane</keyword>